<evidence type="ECO:0000313" key="3">
    <source>
        <dbReference type="EMBL" id="TCK80783.1"/>
    </source>
</evidence>
<name>A0A4R1LUE7_9SPHI</name>
<evidence type="ECO:0000313" key="4">
    <source>
        <dbReference type="Proteomes" id="UP000294616"/>
    </source>
</evidence>
<dbReference type="AlphaFoldDB" id="A0A4R1LUE7"/>
<dbReference type="OrthoDB" id="883203at2"/>
<feature type="domain" description="DUF4142" evidence="2">
    <location>
        <begin position="59"/>
        <end position="194"/>
    </location>
</feature>
<dbReference type="PANTHER" id="PTHR38593:SF1">
    <property type="entry name" value="BLR2558 PROTEIN"/>
    <property type="match status" value="1"/>
</dbReference>
<dbReference type="Pfam" id="PF13628">
    <property type="entry name" value="DUF4142"/>
    <property type="match status" value="1"/>
</dbReference>
<dbReference type="Proteomes" id="UP000294616">
    <property type="component" value="Unassembled WGS sequence"/>
</dbReference>
<dbReference type="PROSITE" id="PS51257">
    <property type="entry name" value="PROKAR_LIPOPROTEIN"/>
    <property type="match status" value="1"/>
</dbReference>
<dbReference type="PANTHER" id="PTHR38593">
    <property type="entry name" value="BLR2558 PROTEIN"/>
    <property type="match status" value="1"/>
</dbReference>
<reference evidence="3 4" key="1">
    <citation type="submission" date="2019-03" db="EMBL/GenBank/DDBJ databases">
        <title>Genomic Encyclopedia of Archaeal and Bacterial Type Strains, Phase II (KMG-II): from individual species to whole genera.</title>
        <authorList>
            <person name="Goeker M."/>
        </authorList>
    </citation>
    <scope>NUCLEOTIDE SEQUENCE [LARGE SCALE GENOMIC DNA]</scope>
    <source>
        <strain evidence="3 4">DSM 22554</strain>
    </source>
</reference>
<proteinExistence type="predicted"/>
<sequence>MKKSSYLIVFAILLWGLQACNNRSKDSVDLAEDANNTSQDTSVYRTVPDLGVATNESYNDADFAVQAADGGMTEEQLGKIALTNAQDQRVKDFGQRMITDHGKANKELMTLAKEKGIVLPTTISRENSEHMADLNNKNGTTFDKDYMDMMVKDHKKTVQLFETASQQGKDADIKAFATKTLPTLKQHLESADSLNNSLKDVNQ</sequence>
<feature type="chain" id="PRO_5020989491" evidence="1">
    <location>
        <begin position="22"/>
        <end position="203"/>
    </location>
</feature>
<dbReference type="InterPro" id="IPR025419">
    <property type="entry name" value="DUF4142"/>
</dbReference>
<organism evidence="3 4">
    <name type="scientific">Albibacterium bauzanense</name>
    <dbReference type="NCBI Taxonomy" id="653929"/>
    <lineage>
        <taxon>Bacteria</taxon>
        <taxon>Pseudomonadati</taxon>
        <taxon>Bacteroidota</taxon>
        <taxon>Sphingobacteriia</taxon>
        <taxon>Sphingobacteriales</taxon>
        <taxon>Sphingobacteriaceae</taxon>
        <taxon>Albibacterium</taxon>
    </lineage>
</organism>
<evidence type="ECO:0000259" key="2">
    <source>
        <dbReference type="Pfam" id="PF13628"/>
    </source>
</evidence>
<gene>
    <name evidence="3" type="ORF">C8N28_2537</name>
</gene>
<accession>A0A4R1LUE7</accession>
<dbReference type="Gene3D" id="1.20.1260.10">
    <property type="match status" value="1"/>
</dbReference>
<dbReference type="EMBL" id="SMGO01000003">
    <property type="protein sequence ID" value="TCK80783.1"/>
    <property type="molecule type" value="Genomic_DNA"/>
</dbReference>
<protein>
    <submittedName>
        <fullName evidence="3">Putative membrane protein</fullName>
    </submittedName>
</protein>
<dbReference type="RefSeq" id="WP_132225421.1">
    <property type="nucleotide sequence ID" value="NZ_SMGO01000003.1"/>
</dbReference>
<feature type="signal peptide" evidence="1">
    <location>
        <begin position="1"/>
        <end position="21"/>
    </location>
</feature>
<dbReference type="InterPro" id="IPR012347">
    <property type="entry name" value="Ferritin-like"/>
</dbReference>
<keyword evidence="1" id="KW-0732">Signal</keyword>
<comment type="caution">
    <text evidence="3">The sequence shown here is derived from an EMBL/GenBank/DDBJ whole genome shotgun (WGS) entry which is preliminary data.</text>
</comment>
<evidence type="ECO:0000256" key="1">
    <source>
        <dbReference type="SAM" id="SignalP"/>
    </source>
</evidence>
<keyword evidence="4" id="KW-1185">Reference proteome</keyword>